<dbReference type="Proteomes" id="UP000016658">
    <property type="component" value="Unassembled WGS sequence"/>
</dbReference>
<protein>
    <recommendedName>
        <fullName evidence="3">DUF3737 domain-containing protein</fullName>
    </recommendedName>
</protein>
<evidence type="ECO:0000313" key="1">
    <source>
        <dbReference type="EMBL" id="ERK42430.1"/>
    </source>
</evidence>
<dbReference type="Pfam" id="PF12541">
    <property type="entry name" value="DUF3737"/>
    <property type="match status" value="1"/>
</dbReference>
<comment type="caution">
    <text evidence="1">The sequence shown here is derived from an EMBL/GenBank/DDBJ whole genome shotgun (WGS) entry which is preliminary data.</text>
</comment>
<name>U2NWI9_9FIRM</name>
<dbReference type="AlphaFoldDB" id="U2NWI9"/>
<gene>
    <name evidence="1" type="ORF">HMPREF0367_01645</name>
</gene>
<dbReference type="InterPro" id="IPR022208">
    <property type="entry name" value="DUF3737"/>
</dbReference>
<dbReference type="SUPFAM" id="SSF51126">
    <property type="entry name" value="Pectin lyase-like"/>
    <property type="match status" value="1"/>
</dbReference>
<dbReference type="InterPro" id="IPR011050">
    <property type="entry name" value="Pectin_lyase_fold/virulence"/>
</dbReference>
<dbReference type="PATRIC" id="fig|649755.3.peg.1517"/>
<dbReference type="EMBL" id="AWVI01000087">
    <property type="protein sequence ID" value="ERK42430.1"/>
    <property type="molecule type" value="Genomic_DNA"/>
</dbReference>
<evidence type="ECO:0008006" key="3">
    <source>
        <dbReference type="Google" id="ProtNLM"/>
    </source>
</evidence>
<evidence type="ECO:0000313" key="2">
    <source>
        <dbReference type="Proteomes" id="UP000016658"/>
    </source>
</evidence>
<dbReference type="HOGENOM" id="CLU_065086_1_0_9"/>
<proteinExistence type="predicted"/>
<accession>U2NWI9</accession>
<sequence length="299" mass="34793">MQYNYLRYKYFLIIVKTGSDDMKIENKSFDEERAFYGERQLIIEHCQFDGPQDGESAFKECEDIQVYSTYLNLRYPFWHDHGLKIISSDMTKNCRAALWYSDHIEIKDTKMHGIKALRECDDILIKNCSIDSPEFGWMSHNVYIQDTKAISEYFLMRASNINLKNTQFKGKYSFQYVKNGLIDHCELDTKDAFWHSGDIWVKDCILKGEYLGWYSKNLVLENCTIIGTQPFCYCEGLRLINCKMIDTDLAFERSQVNATITTPVISIKNPYQGRIVVPGVKELILDDPNAKGEIVYATN</sequence>
<organism evidence="1 2">
    <name type="scientific">Faecalitalea cylindroides ATCC 27803</name>
    <dbReference type="NCBI Taxonomy" id="649755"/>
    <lineage>
        <taxon>Bacteria</taxon>
        <taxon>Bacillati</taxon>
        <taxon>Bacillota</taxon>
        <taxon>Erysipelotrichia</taxon>
        <taxon>Erysipelotrichales</taxon>
        <taxon>Erysipelotrichaceae</taxon>
        <taxon>Faecalitalea</taxon>
    </lineage>
</organism>
<dbReference type="Gene3D" id="2.160.20.10">
    <property type="entry name" value="Single-stranded right-handed beta-helix, Pectin lyase-like"/>
    <property type="match status" value="1"/>
</dbReference>
<reference evidence="1 2" key="1">
    <citation type="submission" date="2013-06" db="EMBL/GenBank/DDBJ databases">
        <authorList>
            <person name="Weinstock G."/>
            <person name="Sodergren E."/>
            <person name="Lobos E.A."/>
            <person name="Fulton L."/>
            <person name="Fulton R."/>
            <person name="Courtney L."/>
            <person name="Fronick C."/>
            <person name="O'Laughlin M."/>
            <person name="Godfrey J."/>
            <person name="Wilson R.M."/>
            <person name="Miner T."/>
            <person name="Farmer C."/>
            <person name="Delehaunty K."/>
            <person name="Cordes M."/>
            <person name="Minx P."/>
            <person name="Tomlinson C."/>
            <person name="Chen J."/>
            <person name="Wollam A."/>
            <person name="Pepin K.H."/>
            <person name="Bhonagiri V."/>
            <person name="Zhang X."/>
            <person name="Warren W."/>
            <person name="Mitreva M."/>
            <person name="Mardis E.R."/>
            <person name="Wilson R.K."/>
        </authorList>
    </citation>
    <scope>NUCLEOTIDE SEQUENCE [LARGE SCALE GENOMIC DNA]</scope>
    <source>
        <strain evidence="1 2">ATCC 27803</strain>
    </source>
</reference>
<dbReference type="InterPro" id="IPR012334">
    <property type="entry name" value="Pectin_lyas_fold"/>
</dbReference>